<protein>
    <recommendedName>
        <fullName evidence="3">Outer membrane protein beta-barrel domain-containing protein</fullName>
    </recommendedName>
</protein>
<keyword evidence="5" id="KW-1185">Reference proteome</keyword>
<evidence type="ECO:0000259" key="3">
    <source>
        <dbReference type="Pfam" id="PF13505"/>
    </source>
</evidence>
<dbReference type="eggNOG" id="COG3637">
    <property type="taxonomic scope" value="Bacteria"/>
</dbReference>
<dbReference type="RefSeq" id="WP_007624709.1">
    <property type="nucleotide sequence ID" value="NZ_BAEO01000062.1"/>
</dbReference>
<dbReference type="Pfam" id="PF13505">
    <property type="entry name" value="OMP_b-brl"/>
    <property type="match status" value="1"/>
</dbReference>
<dbReference type="InterPro" id="IPR027385">
    <property type="entry name" value="Beta-barrel_OMP"/>
</dbReference>
<feature type="chain" id="PRO_5003901593" description="Outer membrane protein beta-barrel domain-containing protein" evidence="2">
    <location>
        <begin position="24"/>
        <end position="201"/>
    </location>
</feature>
<evidence type="ECO:0000256" key="2">
    <source>
        <dbReference type="SAM" id="SignalP"/>
    </source>
</evidence>
<accession>K6YXV4</accession>
<keyword evidence="1 2" id="KW-0732">Signal</keyword>
<comment type="caution">
    <text evidence="4">The sequence shown here is derived from an EMBL/GenBank/DDBJ whole genome shotgun (WGS) entry which is preliminary data.</text>
</comment>
<feature type="domain" description="Outer membrane protein beta-barrel" evidence="3">
    <location>
        <begin position="10"/>
        <end position="201"/>
    </location>
</feature>
<evidence type="ECO:0000313" key="4">
    <source>
        <dbReference type="EMBL" id="GAC21583.1"/>
    </source>
</evidence>
<organism evidence="4 5">
    <name type="scientific">Paraglaciecola arctica BSs20135</name>
    <dbReference type="NCBI Taxonomy" id="493475"/>
    <lineage>
        <taxon>Bacteria</taxon>
        <taxon>Pseudomonadati</taxon>
        <taxon>Pseudomonadota</taxon>
        <taxon>Gammaproteobacteria</taxon>
        <taxon>Alteromonadales</taxon>
        <taxon>Alteromonadaceae</taxon>
        <taxon>Paraglaciecola</taxon>
    </lineage>
</organism>
<dbReference type="InterPro" id="IPR011250">
    <property type="entry name" value="OMP/PagP_B-barrel"/>
</dbReference>
<name>K6YXV4_9ALTE</name>
<feature type="signal peptide" evidence="2">
    <location>
        <begin position="1"/>
        <end position="23"/>
    </location>
</feature>
<evidence type="ECO:0000313" key="5">
    <source>
        <dbReference type="Proteomes" id="UP000006327"/>
    </source>
</evidence>
<sequence length="201" mass="22427">MVRKLPLPLLFAFISIFSVSSIARTPANPHSFGGHVASGGIEFNNSSYDGDGVVQVYGFYNYAFTENISLEVGLNIGADVDDWECYEDRHDDWHCSTNNEDSLFGLGIDEVEYSNLVTAIKGVIPLTKRNGLYAKIGAQFYDYELSRYNRTLFDDSGIGSYLAVGWQYEWDMGIGMNAGFEKYNMGDLDSTVFAVGINYNF</sequence>
<dbReference type="AlphaFoldDB" id="K6YXV4"/>
<reference evidence="4 5" key="1">
    <citation type="journal article" date="2017" name="Antonie Van Leeuwenhoek">
        <title>Rhizobium rhizosphaerae sp. nov., a novel species isolated from rice rhizosphere.</title>
        <authorList>
            <person name="Zhao J.J."/>
            <person name="Zhang J."/>
            <person name="Zhang R.J."/>
            <person name="Zhang C.W."/>
            <person name="Yin H.Q."/>
            <person name="Zhang X.X."/>
        </authorList>
    </citation>
    <scope>NUCLEOTIDE SEQUENCE [LARGE SCALE GENOMIC DNA]</scope>
    <source>
        <strain evidence="4 5">BSs20135</strain>
    </source>
</reference>
<dbReference type="EMBL" id="BAEO01000062">
    <property type="protein sequence ID" value="GAC21583.1"/>
    <property type="molecule type" value="Genomic_DNA"/>
</dbReference>
<dbReference type="Gene3D" id="2.40.160.20">
    <property type="match status" value="1"/>
</dbReference>
<dbReference type="Proteomes" id="UP000006327">
    <property type="component" value="Unassembled WGS sequence"/>
</dbReference>
<dbReference type="SUPFAM" id="SSF56925">
    <property type="entry name" value="OMPA-like"/>
    <property type="match status" value="1"/>
</dbReference>
<dbReference type="OrthoDB" id="5823352at2"/>
<gene>
    <name evidence="4" type="ORF">GARC_4641</name>
</gene>
<evidence type="ECO:0000256" key="1">
    <source>
        <dbReference type="ARBA" id="ARBA00022729"/>
    </source>
</evidence>
<proteinExistence type="predicted"/>